<protein>
    <submittedName>
        <fullName evidence="6">Monosaccharide ABC transporter ATP-binding protein (CUT2 family)</fullName>
    </submittedName>
</protein>
<feature type="domain" description="ABC transporter" evidence="5">
    <location>
        <begin position="15"/>
        <end position="255"/>
    </location>
</feature>
<dbReference type="GO" id="GO:0016887">
    <property type="term" value="F:ATP hydrolysis activity"/>
    <property type="evidence" value="ECO:0007669"/>
    <property type="project" value="InterPro"/>
</dbReference>
<keyword evidence="1" id="KW-0813">Transport</keyword>
<dbReference type="PROSITE" id="PS50893">
    <property type="entry name" value="ABC_TRANSPORTER_2"/>
    <property type="match status" value="2"/>
</dbReference>
<dbReference type="PANTHER" id="PTHR43790:SF9">
    <property type="entry name" value="GALACTOFURANOSE TRANSPORTER ATP-BINDING PROTEIN YTFR"/>
    <property type="match status" value="1"/>
</dbReference>
<dbReference type="PANTHER" id="PTHR43790">
    <property type="entry name" value="CARBOHYDRATE TRANSPORT ATP-BINDING PROTEIN MG119-RELATED"/>
    <property type="match status" value="1"/>
</dbReference>
<dbReference type="InterPro" id="IPR050107">
    <property type="entry name" value="ABC_carbohydrate_import_ATPase"/>
</dbReference>
<reference evidence="6 7" key="1">
    <citation type="submission" date="2017-10" db="EMBL/GenBank/DDBJ databases">
        <title>Sequencing the genomes of 1000 actinobacteria strains.</title>
        <authorList>
            <person name="Klenk H.-P."/>
        </authorList>
    </citation>
    <scope>NUCLEOTIDE SEQUENCE [LARGE SCALE GENOMIC DNA]</scope>
    <source>
        <strain evidence="6 7">DSM 46092</strain>
    </source>
</reference>
<organism evidence="6 7">
    <name type="scientific">Amycolatopsis sulphurea</name>
    <dbReference type="NCBI Taxonomy" id="76022"/>
    <lineage>
        <taxon>Bacteria</taxon>
        <taxon>Bacillati</taxon>
        <taxon>Actinomycetota</taxon>
        <taxon>Actinomycetes</taxon>
        <taxon>Pseudonocardiales</taxon>
        <taxon>Pseudonocardiaceae</taxon>
        <taxon>Amycolatopsis</taxon>
    </lineage>
</organism>
<gene>
    <name evidence="6" type="ORF">ATK36_5174</name>
</gene>
<dbReference type="SUPFAM" id="SSF52540">
    <property type="entry name" value="P-loop containing nucleoside triphosphate hydrolases"/>
    <property type="match status" value="2"/>
</dbReference>
<evidence type="ECO:0000313" key="7">
    <source>
        <dbReference type="Proteomes" id="UP000243542"/>
    </source>
</evidence>
<dbReference type="GO" id="GO:0005524">
    <property type="term" value="F:ATP binding"/>
    <property type="evidence" value="ECO:0007669"/>
    <property type="project" value="UniProtKB-KW"/>
</dbReference>
<comment type="caution">
    <text evidence="6">The sequence shown here is derived from an EMBL/GenBank/DDBJ whole genome shotgun (WGS) entry which is preliminary data.</text>
</comment>
<dbReference type="EMBL" id="PDJK01000002">
    <property type="protein sequence ID" value="PFG49980.1"/>
    <property type="molecule type" value="Genomic_DNA"/>
</dbReference>
<proteinExistence type="predicted"/>
<dbReference type="SMART" id="SM00382">
    <property type="entry name" value="AAA"/>
    <property type="match status" value="2"/>
</dbReference>
<keyword evidence="3" id="KW-0547">Nucleotide-binding</keyword>
<dbReference type="Proteomes" id="UP000243542">
    <property type="component" value="Unassembled WGS sequence"/>
</dbReference>
<accession>A0A2A9FHJ2</accession>
<evidence type="ECO:0000256" key="4">
    <source>
        <dbReference type="ARBA" id="ARBA00022840"/>
    </source>
</evidence>
<feature type="domain" description="ABC transporter" evidence="5">
    <location>
        <begin position="256"/>
        <end position="509"/>
    </location>
</feature>
<dbReference type="AlphaFoldDB" id="A0A2A9FHJ2"/>
<keyword evidence="7" id="KW-1185">Reference proteome</keyword>
<dbReference type="InterPro" id="IPR003593">
    <property type="entry name" value="AAA+_ATPase"/>
</dbReference>
<keyword evidence="4 6" id="KW-0067">ATP-binding</keyword>
<evidence type="ECO:0000256" key="3">
    <source>
        <dbReference type="ARBA" id="ARBA00022741"/>
    </source>
</evidence>
<evidence type="ECO:0000256" key="2">
    <source>
        <dbReference type="ARBA" id="ARBA00022737"/>
    </source>
</evidence>
<name>A0A2A9FHJ2_9PSEU</name>
<dbReference type="CDD" id="cd03216">
    <property type="entry name" value="ABC_Carb_Monos_I"/>
    <property type="match status" value="1"/>
</dbReference>
<keyword evidence="2" id="KW-0677">Repeat</keyword>
<evidence type="ECO:0000313" key="6">
    <source>
        <dbReference type="EMBL" id="PFG49980.1"/>
    </source>
</evidence>
<dbReference type="Gene3D" id="3.40.50.300">
    <property type="entry name" value="P-loop containing nucleotide triphosphate hydrolases"/>
    <property type="match status" value="2"/>
</dbReference>
<evidence type="ECO:0000259" key="5">
    <source>
        <dbReference type="PROSITE" id="PS50893"/>
    </source>
</evidence>
<dbReference type="RefSeq" id="WP_098513804.1">
    <property type="nucleotide sequence ID" value="NZ_JBIAKZ010000028.1"/>
</dbReference>
<dbReference type="InterPro" id="IPR003439">
    <property type="entry name" value="ABC_transporter-like_ATP-bd"/>
</dbReference>
<dbReference type="CDD" id="cd03215">
    <property type="entry name" value="ABC_Carb_Monos_II"/>
    <property type="match status" value="1"/>
</dbReference>
<evidence type="ECO:0000256" key="1">
    <source>
        <dbReference type="ARBA" id="ARBA00022448"/>
    </source>
</evidence>
<dbReference type="InterPro" id="IPR017871">
    <property type="entry name" value="ABC_transporter-like_CS"/>
</dbReference>
<dbReference type="PROSITE" id="PS00211">
    <property type="entry name" value="ABC_TRANSPORTER_1"/>
    <property type="match status" value="1"/>
</dbReference>
<dbReference type="InterPro" id="IPR027417">
    <property type="entry name" value="P-loop_NTPase"/>
</dbReference>
<sequence>MPAIADKPSNGATLLRIDGLSKTFPGLKALDDVSFTVGAGEIVAVVGHNGSGKSTLVKVLAEVYQPDPGSVIEVRDASGKPLADNAARDGLHFIHQDLGLITMLTTIENMGLGRSAKGRGFRPVRTARERDEVRRLIARFGAAFDPTTPVALLSPAERAIVAIARAMDGWTRSENVLVLDEPTTAFHGDEVEVLFGAVRRVAAEGAGVVFISHRLDEVLGLADRVVALRDGRVVADQPAASLDHDQMIRLIAGRAVANTDVSRTSQPQRRVLSVGGIAGEKIKDISLELGAGEIVGVSGILGSGREELAGLIFGAAHRSRGTVDVAGNLLVSDDPVAAIEAGLAYVPADRRRDGAVMDMDVRENLTLSLLRPLRRRLGRLDGRAERAETQRWVDTVELRPPNPGQRLKLFSGGNQQKVVLAKWLRTKPLVLLLDEPTQGVDVGAKASIYQLIAAAAAAGAGVLLCSSDTKELVSLCDRVLVLEAGRILESIDRGDLTEARLVRAELGLDAGASSDGLTTTEVRHGS</sequence>
<dbReference type="Pfam" id="PF00005">
    <property type="entry name" value="ABC_tran"/>
    <property type="match status" value="2"/>
</dbReference>